<gene>
    <name evidence="1" type="ORF">S01H1_47272</name>
</gene>
<proteinExistence type="predicted"/>
<evidence type="ECO:0000313" key="1">
    <source>
        <dbReference type="EMBL" id="GAG20272.1"/>
    </source>
</evidence>
<feature type="non-terminal residue" evidence="1">
    <location>
        <position position="52"/>
    </location>
</feature>
<organism evidence="1">
    <name type="scientific">marine sediment metagenome</name>
    <dbReference type="NCBI Taxonomy" id="412755"/>
    <lineage>
        <taxon>unclassified sequences</taxon>
        <taxon>metagenomes</taxon>
        <taxon>ecological metagenomes</taxon>
    </lineage>
</organism>
<comment type="caution">
    <text evidence="1">The sequence shown here is derived from an EMBL/GenBank/DDBJ whole genome shotgun (WGS) entry which is preliminary data.</text>
</comment>
<accession>X0WAM4</accession>
<sequence length="52" mass="5150">MHADAITPTEPLGAVAILPNGNGLPLNSAGSASATCLFEACSAFTRVSACMV</sequence>
<dbReference type="EMBL" id="BARS01030305">
    <property type="protein sequence ID" value="GAG20272.1"/>
    <property type="molecule type" value="Genomic_DNA"/>
</dbReference>
<name>X0WAM4_9ZZZZ</name>
<reference evidence="1" key="1">
    <citation type="journal article" date="2014" name="Front. Microbiol.">
        <title>High frequency of phylogenetically diverse reductive dehalogenase-homologous genes in deep subseafloor sedimentary metagenomes.</title>
        <authorList>
            <person name="Kawai M."/>
            <person name="Futagami T."/>
            <person name="Toyoda A."/>
            <person name="Takaki Y."/>
            <person name="Nishi S."/>
            <person name="Hori S."/>
            <person name="Arai W."/>
            <person name="Tsubouchi T."/>
            <person name="Morono Y."/>
            <person name="Uchiyama I."/>
            <person name="Ito T."/>
            <person name="Fujiyama A."/>
            <person name="Inagaki F."/>
            <person name="Takami H."/>
        </authorList>
    </citation>
    <scope>NUCLEOTIDE SEQUENCE</scope>
    <source>
        <strain evidence="1">Expedition CK06-06</strain>
    </source>
</reference>
<dbReference type="AlphaFoldDB" id="X0WAM4"/>
<protein>
    <submittedName>
        <fullName evidence="1">Uncharacterized protein</fullName>
    </submittedName>
</protein>